<dbReference type="VEuPathDB" id="VectorBase:SCAU014069"/>
<dbReference type="InterPro" id="IPR057318">
    <property type="entry name" value="RENR_N"/>
</dbReference>
<evidence type="ECO:0000256" key="1">
    <source>
        <dbReference type="ARBA" id="ARBA00004115"/>
    </source>
</evidence>
<keyword evidence="10 12" id="KW-0472">Membrane</keyword>
<gene>
    <name evidence="16" type="primary">106094422</name>
</gene>
<protein>
    <recommendedName>
        <fullName evidence="18">Renin receptor</fullName>
    </recommendedName>
</protein>
<keyword evidence="7 13" id="KW-0732">Signal</keyword>
<dbReference type="OrthoDB" id="7866065at2759"/>
<feature type="signal peptide" evidence="13">
    <location>
        <begin position="1"/>
        <end position="17"/>
    </location>
</feature>
<reference evidence="16" key="1">
    <citation type="submission" date="2020-05" db="UniProtKB">
        <authorList>
            <consortium name="EnsemblMetazoa"/>
        </authorList>
    </citation>
    <scope>IDENTIFICATION</scope>
    <source>
        <strain evidence="16">USDA</strain>
    </source>
</reference>
<dbReference type="Pfam" id="PF07850">
    <property type="entry name" value="Renin_r"/>
    <property type="match status" value="1"/>
</dbReference>
<organism evidence="16 17">
    <name type="scientific">Stomoxys calcitrans</name>
    <name type="common">Stable fly</name>
    <name type="synonym">Conops calcitrans</name>
    <dbReference type="NCBI Taxonomy" id="35570"/>
    <lineage>
        <taxon>Eukaryota</taxon>
        <taxon>Metazoa</taxon>
        <taxon>Ecdysozoa</taxon>
        <taxon>Arthropoda</taxon>
        <taxon>Hexapoda</taxon>
        <taxon>Insecta</taxon>
        <taxon>Pterygota</taxon>
        <taxon>Neoptera</taxon>
        <taxon>Endopterygota</taxon>
        <taxon>Diptera</taxon>
        <taxon>Brachycera</taxon>
        <taxon>Muscomorpha</taxon>
        <taxon>Muscoidea</taxon>
        <taxon>Muscidae</taxon>
        <taxon>Stomoxys</taxon>
    </lineage>
</organism>
<dbReference type="GO" id="GO:0009897">
    <property type="term" value="C:external side of plasma membrane"/>
    <property type="evidence" value="ECO:0007669"/>
    <property type="project" value="TreeGrafter"/>
</dbReference>
<dbReference type="EnsemblMetazoa" id="SCAU014069-RA">
    <property type="protein sequence ID" value="SCAU014069-PA"/>
    <property type="gene ID" value="SCAU014069"/>
</dbReference>
<name>A0A1I8Q5E1_STOCA</name>
<dbReference type="InterPro" id="IPR012493">
    <property type="entry name" value="Renin_rcpt"/>
</dbReference>
<dbReference type="Pfam" id="PF25294">
    <property type="entry name" value="RENR_N"/>
    <property type="match status" value="1"/>
</dbReference>
<evidence type="ECO:0000313" key="16">
    <source>
        <dbReference type="EnsemblMetazoa" id="SCAU014069-PA"/>
    </source>
</evidence>
<evidence type="ECO:0000256" key="5">
    <source>
        <dbReference type="ARBA" id="ARBA00022685"/>
    </source>
</evidence>
<keyword evidence="8" id="KW-0256">Endoplasmic reticulum</keyword>
<feature type="domain" description="Renin receptor N-terminal" evidence="15">
    <location>
        <begin position="18"/>
        <end position="242"/>
    </location>
</feature>
<dbReference type="STRING" id="35570.A0A1I8Q5E1"/>
<evidence type="ECO:0000259" key="14">
    <source>
        <dbReference type="Pfam" id="PF07850"/>
    </source>
</evidence>
<keyword evidence="9 12" id="KW-1133">Transmembrane helix</keyword>
<dbReference type="KEGG" id="scac:106094422"/>
<keyword evidence="6 12" id="KW-0812">Transmembrane</keyword>
<evidence type="ECO:0000256" key="9">
    <source>
        <dbReference type="ARBA" id="ARBA00022989"/>
    </source>
</evidence>
<dbReference type="PANTHER" id="PTHR13351:SF1">
    <property type="entry name" value="RENIN RECEPTOR"/>
    <property type="match status" value="1"/>
</dbReference>
<dbReference type="GO" id="GO:0038023">
    <property type="term" value="F:signaling receptor activity"/>
    <property type="evidence" value="ECO:0007669"/>
    <property type="project" value="InterPro"/>
</dbReference>
<evidence type="ECO:0000256" key="3">
    <source>
        <dbReference type="ARBA" id="ARBA00004373"/>
    </source>
</evidence>
<sequence>MLRNLVIFSLFVVTIRATGEFTVLSTPKSLSFKGNEPLASQYIGDVVYASLGNAVAGDAQWSALTIADPFNLPKVVVAASLNGVAHSKVSGAGKSYEIQGNSVNEALNGVSAQLESDNEPVCDLDFEDFEEGVATFKSVFGDAAKVDSVEKTKYLNPELHSADKQFVQTIAYVNAAADNLPNMQKSCNFVSLRLSADSVAKAHGEKSEAMDEALDLFTSAVKKLNSAAQKANNNEALVLAIVNKSDKSRAKRDTPDPATDYNLAEYYNEDYPVIFNIILWFMVVFGFALLAICYAIGSMDPGRDSIIYRMTSTRMKKDN</sequence>
<evidence type="ECO:0000256" key="6">
    <source>
        <dbReference type="ARBA" id="ARBA00022692"/>
    </source>
</evidence>
<feature type="transmembrane region" description="Helical" evidence="12">
    <location>
        <begin position="277"/>
        <end position="297"/>
    </location>
</feature>
<evidence type="ECO:0000256" key="7">
    <source>
        <dbReference type="ARBA" id="ARBA00022729"/>
    </source>
</evidence>
<keyword evidence="11" id="KW-0675">Receptor</keyword>
<evidence type="ECO:0000256" key="12">
    <source>
        <dbReference type="SAM" id="Phobius"/>
    </source>
</evidence>
<dbReference type="GO" id="GO:0030177">
    <property type="term" value="P:positive regulation of Wnt signaling pathway"/>
    <property type="evidence" value="ECO:0007669"/>
    <property type="project" value="TreeGrafter"/>
</dbReference>
<evidence type="ECO:0000259" key="15">
    <source>
        <dbReference type="Pfam" id="PF25294"/>
    </source>
</evidence>
<proteinExistence type="predicted"/>
<evidence type="ECO:0008006" key="18">
    <source>
        <dbReference type="Google" id="ProtNLM"/>
    </source>
</evidence>
<keyword evidence="17" id="KW-1185">Reference proteome</keyword>
<evidence type="ECO:0000256" key="8">
    <source>
        <dbReference type="ARBA" id="ARBA00022824"/>
    </source>
</evidence>
<evidence type="ECO:0000313" key="17">
    <source>
        <dbReference type="Proteomes" id="UP000095300"/>
    </source>
</evidence>
<evidence type="ECO:0000256" key="10">
    <source>
        <dbReference type="ARBA" id="ARBA00023136"/>
    </source>
</evidence>
<keyword evidence="4" id="KW-1003">Cell membrane</keyword>
<dbReference type="GO" id="GO:0098588">
    <property type="term" value="C:bounding membrane of organelle"/>
    <property type="evidence" value="ECO:0007669"/>
    <property type="project" value="UniProtKB-ARBA"/>
</dbReference>
<dbReference type="GO" id="GO:0031982">
    <property type="term" value="C:vesicle"/>
    <property type="evidence" value="ECO:0007669"/>
    <property type="project" value="UniProtKB-SubCell"/>
</dbReference>
<dbReference type="InterPro" id="IPR056780">
    <property type="entry name" value="Renin_r_C"/>
</dbReference>
<dbReference type="AlphaFoldDB" id="A0A1I8Q5E1"/>
<evidence type="ECO:0000256" key="4">
    <source>
        <dbReference type="ARBA" id="ARBA00022475"/>
    </source>
</evidence>
<evidence type="ECO:0000256" key="13">
    <source>
        <dbReference type="SAM" id="SignalP"/>
    </source>
</evidence>
<dbReference type="Proteomes" id="UP000095300">
    <property type="component" value="Unassembled WGS sequence"/>
</dbReference>
<feature type="domain" description="Renin receptor-like C-terminal transmembrane spanning segment" evidence="14">
    <location>
        <begin position="246"/>
        <end position="318"/>
    </location>
</feature>
<keyword evidence="5" id="KW-0165">Cleavage on pair of basic residues</keyword>
<accession>A0A1I8Q5E1</accession>
<evidence type="ECO:0000256" key="2">
    <source>
        <dbReference type="ARBA" id="ARBA00004251"/>
    </source>
</evidence>
<feature type="chain" id="PRO_5009327726" description="Renin receptor" evidence="13">
    <location>
        <begin position="18"/>
        <end position="319"/>
    </location>
</feature>
<evidence type="ECO:0000256" key="11">
    <source>
        <dbReference type="ARBA" id="ARBA00023170"/>
    </source>
</evidence>
<dbReference type="GO" id="GO:0005789">
    <property type="term" value="C:endoplasmic reticulum membrane"/>
    <property type="evidence" value="ECO:0007669"/>
    <property type="project" value="UniProtKB-SubCell"/>
</dbReference>
<comment type="subcellular location">
    <subcellularLocation>
        <location evidence="2">Cell membrane</location>
        <topology evidence="2">Single-pass type I membrane protein</topology>
    </subcellularLocation>
    <subcellularLocation>
        <location evidence="1">Endoplasmic reticulum membrane</location>
        <topology evidence="1">Single-pass type I membrane protein</topology>
    </subcellularLocation>
    <subcellularLocation>
        <location evidence="3">Vesicle</location>
    </subcellularLocation>
</comment>
<dbReference type="PANTHER" id="PTHR13351">
    <property type="entry name" value="RENIN RECEPTOR"/>
    <property type="match status" value="1"/>
</dbReference>